<evidence type="ECO:0000256" key="1">
    <source>
        <dbReference type="SAM" id="Coils"/>
    </source>
</evidence>
<dbReference type="AlphaFoldDB" id="A0A2K8P005"/>
<dbReference type="RefSeq" id="WP_028124313.1">
    <property type="nucleotide sequence ID" value="NZ_CP024964.1"/>
</dbReference>
<sequence>MKINNIKESIKEKKGQNKTYEQKIMALKKINSDIEFINIKEENQKNKLYKKALKASKNDKLSEETRNEIINKFVSFNLDAERNKIVETKNTFIDQNAKIFTDAQKINSRNEVKIIKEVQRIEKKSKIEMSQYIPSFKKGIYYIENGYNFQFTED</sequence>
<dbReference type="EMBL" id="CP024964">
    <property type="protein sequence ID" value="ATZ18223.1"/>
    <property type="molecule type" value="Genomic_DNA"/>
</dbReference>
<evidence type="ECO:0000313" key="2">
    <source>
        <dbReference type="EMBL" id="ATZ18223.1"/>
    </source>
</evidence>
<feature type="coiled-coil region" evidence="1">
    <location>
        <begin position="3"/>
        <end position="59"/>
    </location>
</feature>
<dbReference type="KEGG" id="eml:EMELA_v1c07280"/>
<evidence type="ECO:0000313" key="3">
    <source>
        <dbReference type="Proteomes" id="UP000231896"/>
    </source>
</evidence>
<proteinExistence type="predicted"/>
<protein>
    <submittedName>
        <fullName evidence="2">Uncharacterized protein</fullName>
    </submittedName>
</protein>
<organism evidence="2 3">
    <name type="scientific">Mesoplasma melaleucae</name>
    <dbReference type="NCBI Taxonomy" id="81459"/>
    <lineage>
        <taxon>Bacteria</taxon>
        <taxon>Bacillati</taxon>
        <taxon>Mycoplasmatota</taxon>
        <taxon>Mollicutes</taxon>
        <taxon>Entomoplasmatales</taxon>
        <taxon>Entomoplasmataceae</taxon>
        <taxon>Mesoplasma</taxon>
    </lineage>
</organism>
<keyword evidence="1" id="KW-0175">Coiled coil</keyword>
<keyword evidence="3" id="KW-1185">Reference proteome</keyword>
<accession>A0A2K8P005</accession>
<name>A0A2K8P005_9MOLU</name>
<reference evidence="2 3" key="1">
    <citation type="submission" date="2017-11" db="EMBL/GenBank/DDBJ databases">
        <title>Genome sequence of Entomoplasma melaleucae M1 (ATCC 49191).</title>
        <authorList>
            <person name="Lo W.-S."/>
            <person name="Gasparich G.E."/>
            <person name="Kuo C.-H."/>
        </authorList>
    </citation>
    <scope>NUCLEOTIDE SEQUENCE [LARGE SCALE GENOMIC DNA]</scope>
    <source>
        <strain evidence="2 3">M1</strain>
    </source>
</reference>
<gene>
    <name evidence="2" type="ORF">EMELA_v1c07280</name>
</gene>
<dbReference type="Proteomes" id="UP000231896">
    <property type="component" value="Chromosome"/>
</dbReference>